<dbReference type="Pfam" id="PF18754">
    <property type="entry name" value="Nmad3"/>
    <property type="match status" value="1"/>
</dbReference>
<reference evidence="2 3" key="1">
    <citation type="journal article" date="2021" name="Int. J. Syst. Evol. Microbiol.">
        <title>Halobaculum halophilum sp. nov. and Halobaculum salinum sp. nov., isolated from salt lake and saline soil.</title>
        <authorList>
            <person name="Cui H.L."/>
            <person name="Shi X.W."/>
            <person name="Yin X.M."/>
            <person name="Yang X.Y."/>
            <person name="Hou J."/>
            <person name="Zhu L."/>
        </authorList>
    </citation>
    <scope>NUCLEOTIDE SEQUENCE [LARGE SCALE GENOMIC DNA]</scope>
    <source>
        <strain evidence="2 3">NBRC 109044</strain>
    </source>
</reference>
<organism evidence="2 3">
    <name type="scientific">Halobaculum magnesiiphilum</name>
    <dbReference type="NCBI Taxonomy" id="1017351"/>
    <lineage>
        <taxon>Archaea</taxon>
        <taxon>Methanobacteriati</taxon>
        <taxon>Methanobacteriota</taxon>
        <taxon>Stenosarchaea group</taxon>
        <taxon>Halobacteria</taxon>
        <taxon>Halobacteriales</taxon>
        <taxon>Haloferacaceae</taxon>
        <taxon>Halobaculum</taxon>
    </lineage>
</organism>
<dbReference type="RefSeq" id="WP_222606080.1">
    <property type="nucleotide sequence ID" value="NZ_CP081958.1"/>
</dbReference>
<dbReference type="EMBL" id="CP081958">
    <property type="protein sequence ID" value="QZP36256.1"/>
    <property type="molecule type" value="Genomic_DNA"/>
</dbReference>
<dbReference type="GeneID" id="67178041"/>
<name>A0A8T8W8W8_9EURY</name>
<dbReference type="KEGG" id="hmp:K6T50_07825"/>
<protein>
    <recommendedName>
        <fullName evidence="1">Nucleotide modification associated domain-containing protein</fullName>
    </recommendedName>
</protein>
<sequence>MPRAVAINVAANTNLPGRRGPVYPDGSFVYVPIPEREPTAGPVPTYADLDLAAYVPDDAVDRPVHLDPEFAGALGREAYTYGDPYGVKARPISALEPGDSLLFYATLTVSDEDADRANRADRPARANRVDWLPPDWGCFLIGEFRVAEVLTGDEYRKSDAATRERFASNAHARRESFDAAVVVRGDPDGSRLFDRAVPLSTPAGGADANRLVTDLSADSGKGPWWRRVLRYDADATATLRERIDADPADWPA</sequence>
<proteinExistence type="predicted"/>
<dbReference type="InterPro" id="IPR041135">
    <property type="entry name" value="Nmad3"/>
</dbReference>
<keyword evidence="3" id="KW-1185">Reference proteome</keyword>
<evidence type="ECO:0000313" key="3">
    <source>
        <dbReference type="Proteomes" id="UP000826254"/>
    </source>
</evidence>
<dbReference type="AlphaFoldDB" id="A0A8T8W8W8"/>
<gene>
    <name evidence="2" type="ORF">K6T50_07825</name>
</gene>
<feature type="domain" description="Nucleotide modification associated" evidence="1">
    <location>
        <begin position="3"/>
        <end position="238"/>
    </location>
</feature>
<dbReference type="Proteomes" id="UP000826254">
    <property type="component" value="Chromosome"/>
</dbReference>
<accession>A0A8T8W8W8</accession>
<evidence type="ECO:0000313" key="2">
    <source>
        <dbReference type="EMBL" id="QZP36256.1"/>
    </source>
</evidence>
<evidence type="ECO:0000259" key="1">
    <source>
        <dbReference type="Pfam" id="PF18754"/>
    </source>
</evidence>